<keyword evidence="3 12" id="KW-0808">Transferase</keyword>
<accession>A0ABV9K8X4</accession>
<keyword evidence="2" id="KW-0820">tRNA-binding</keyword>
<evidence type="ECO:0000259" key="10">
    <source>
        <dbReference type="Pfam" id="PF20258"/>
    </source>
</evidence>
<feature type="domain" description="tRNA-specific 2-thiouridylase MnmA-like C-terminal" evidence="10">
    <location>
        <begin position="324"/>
        <end position="384"/>
    </location>
</feature>
<dbReference type="EMBL" id="JBHSGO010000189">
    <property type="protein sequence ID" value="MFC4666293.1"/>
    <property type="molecule type" value="Genomic_DNA"/>
</dbReference>
<organism evidence="12 13">
    <name type="scientific">Falsiporphyromonas endometrii</name>
    <dbReference type="NCBI Taxonomy" id="1387297"/>
    <lineage>
        <taxon>Bacteria</taxon>
        <taxon>Pseudomonadati</taxon>
        <taxon>Bacteroidota</taxon>
        <taxon>Bacteroidia</taxon>
        <taxon>Bacteroidales</taxon>
        <taxon>Porphyromonadaceae</taxon>
        <taxon>Falsiporphyromonas</taxon>
    </lineage>
</organism>
<feature type="domain" description="tRNA-specific 2-thiouridylase MnmA-like central" evidence="11">
    <location>
        <begin position="216"/>
        <end position="279"/>
    </location>
</feature>
<dbReference type="InterPro" id="IPR023382">
    <property type="entry name" value="MnmA-like_central_sf"/>
</dbReference>
<dbReference type="InterPro" id="IPR051305">
    <property type="entry name" value="tRNA_2-thiouridylase_MnmA"/>
</dbReference>
<proteinExistence type="predicted"/>
<dbReference type="Pfam" id="PF03054">
    <property type="entry name" value="tRNA_Me_trans"/>
    <property type="match status" value="1"/>
</dbReference>
<keyword evidence="5" id="KW-0547">Nucleotide-binding</keyword>
<evidence type="ECO:0000256" key="7">
    <source>
        <dbReference type="ARBA" id="ARBA00022884"/>
    </source>
</evidence>
<evidence type="ECO:0000256" key="9">
    <source>
        <dbReference type="ARBA" id="ARBA00051542"/>
    </source>
</evidence>
<dbReference type="CDD" id="cd01998">
    <property type="entry name" value="MnmA_TRMU-like"/>
    <property type="match status" value="1"/>
</dbReference>
<reference evidence="13" key="1">
    <citation type="journal article" date="2019" name="Int. J. Syst. Evol. Microbiol.">
        <title>The Global Catalogue of Microorganisms (GCM) 10K type strain sequencing project: providing services to taxonomists for standard genome sequencing and annotation.</title>
        <authorList>
            <consortium name="The Broad Institute Genomics Platform"/>
            <consortium name="The Broad Institute Genome Sequencing Center for Infectious Disease"/>
            <person name="Wu L."/>
            <person name="Ma J."/>
        </authorList>
    </citation>
    <scope>NUCLEOTIDE SEQUENCE [LARGE SCALE GENOMIC DNA]</scope>
    <source>
        <strain evidence="13">CGMCC 4.7357</strain>
    </source>
</reference>
<comment type="catalytic activity">
    <reaction evidence="9">
        <text>S-sulfanyl-L-cysteinyl-[protein] + uridine(34) in tRNA + AH2 + ATP = 2-thiouridine(34) in tRNA + L-cysteinyl-[protein] + A + AMP + diphosphate + H(+)</text>
        <dbReference type="Rhea" id="RHEA:47032"/>
        <dbReference type="Rhea" id="RHEA-COMP:10131"/>
        <dbReference type="Rhea" id="RHEA-COMP:11726"/>
        <dbReference type="Rhea" id="RHEA-COMP:11727"/>
        <dbReference type="Rhea" id="RHEA-COMP:11728"/>
        <dbReference type="ChEBI" id="CHEBI:13193"/>
        <dbReference type="ChEBI" id="CHEBI:15378"/>
        <dbReference type="ChEBI" id="CHEBI:17499"/>
        <dbReference type="ChEBI" id="CHEBI:29950"/>
        <dbReference type="ChEBI" id="CHEBI:30616"/>
        <dbReference type="ChEBI" id="CHEBI:33019"/>
        <dbReference type="ChEBI" id="CHEBI:61963"/>
        <dbReference type="ChEBI" id="CHEBI:65315"/>
        <dbReference type="ChEBI" id="CHEBI:87170"/>
        <dbReference type="ChEBI" id="CHEBI:456215"/>
        <dbReference type="EC" id="2.8.1.13"/>
    </reaction>
</comment>
<keyword evidence="6" id="KW-0067">ATP-binding</keyword>
<dbReference type="PANTHER" id="PTHR43052">
    <property type="match status" value="1"/>
</dbReference>
<keyword evidence="8" id="KW-1015">Disulfide bond</keyword>
<keyword evidence="7" id="KW-0694">RNA-binding</keyword>
<keyword evidence="4" id="KW-0819">tRNA processing</keyword>
<dbReference type="InterPro" id="IPR046885">
    <property type="entry name" value="MnmA-like_C"/>
</dbReference>
<evidence type="ECO:0000256" key="5">
    <source>
        <dbReference type="ARBA" id="ARBA00022741"/>
    </source>
</evidence>
<keyword evidence="13" id="KW-1185">Reference proteome</keyword>
<evidence type="ECO:0000313" key="12">
    <source>
        <dbReference type="EMBL" id="MFC4666293.1"/>
    </source>
</evidence>
<dbReference type="EC" id="2.8.1.13" evidence="1"/>
<sequence length="388" mass="43910">MIQNRLEDILKSGKQPTVAALVSGGVDSSVVVHKLVEAGIRPTIFYIRIGMQDEDGFVDCPAEEDIELTTLLARKYDLPMQVVSLHEEYWDKVVSYTIETVRKGLTPNPDMMCNKLIKFGCFEEKYGHNFDYIATGHYATTYTDDGITYLGTAKDPVKDQTDFLAQINFKQISKLLFPIGHLDKSEVREIAKDAKIPSAMRKDSQGICFLGKVNYNDFIKRYLGEKPGRIIDRETGKTIGTHKGYWFHTIGQRKGLGLSGGPWFVVKKDVKRNILLVSRGYDPKEQYGHIIEMKEFNFISGKVGLWSKEDEAKLFDLEKHKELPKVKITFKVRHTPEFTTGLLEPMGDKGFRIISDEPIQGIAPGQYASVYDTEHMICYGSGMITKGK</sequence>
<evidence type="ECO:0000256" key="4">
    <source>
        <dbReference type="ARBA" id="ARBA00022694"/>
    </source>
</evidence>
<dbReference type="PANTHER" id="PTHR43052:SF1">
    <property type="entry name" value="TRNA-5-TAURINOMETHYLURIDINE 2-SULFURTRANSFERASE"/>
    <property type="match status" value="1"/>
</dbReference>
<dbReference type="Gene3D" id="2.40.30.10">
    <property type="entry name" value="Translation factors"/>
    <property type="match status" value="1"/>
</dbReference>
<comment type="caution">
    <text evidence="12">The sequence shown here is derived from an EMBL/GenBank/DDBJ whole genome shotgun (WGS) entry which is preliminary data.</text>
</comment>
<dbReference type="NCBIfam" id="NF001138">
    <property type="entry name" value="PRK00143.1"/>
    <property type="match status" value="1"/>
</dbReference>
<evidence type="ECO:0000256" key="1">
    <source>
        <dbReference type="ARBA" id="ARBA00011949"/>
    </source>
</evidence>
<dbReference type="Gene3D" id="3.40.50.620">
    <property type="entry name" value="HUPs"/>
    <property type="match status" value="1"/>
</dbReference>
<evidence type="ECO:0000256" key="2">
    <source>
        <dbReference type="ARBA" id="ARBA00022555"/>
    </source>
</evidence>
<dbReference type="InterPro" id="IPR046884">
    <property type="entry name" value="MnmA-like_central"/>
</dbReference>
<evidence type="ECO:0000256" key="3">
    <source>
        <dbReference type="ARBA" id="ARBA00022679"/>
    </source>
</evidence>
<dbReference type="NCBIfam" id="TIGR00420">
    <property type="entry name" value="trmU"/>
    <property type="match status" value="1"/>
</dbReference>
<dbReference type="SUPFAM" id="SSF52402">
    <property type="entry name" value="Adenine nucleotide alpha hydrolases-like"/>
    <property type="match status" value="1"/>
</dbReference>
<evidence type="ECO:0000256" key="8">
    <source>
        <dbReference type="ARBA" id="ARBA00023157"/>
    </source>
</evidence>
<evidence type="ECO:0000259" key="11">
    <source>
        <dbReference type="Pfam" id="PF20259"/>
    </source>
</evidence>
<dbReference type="Gene3D" id="2.30.30.280">
    <property type="entry name" value="Adenine nucleotide alpha hydrolases-like domains"/>
    <property type="match status" value="1"/>
</dbReference>
<protein>
    <recommendedName>
        <fullName evidence="1">tRNA-uridine 2-sulfurtransferase</fullName>
        <ecNumber evidence="1">2.8.1.13</ecNumber>
    </recommendedName>
</protein>
<evidence type="ECO:0000256" key="6">
    <source>
        <dbReference type="ARBA" id="ARBA00022840"/>
    </source>
</evidence>
<evidence type="ECO:0000313" key="13">
    <source>
        <dbReference type="Proteomes" id="UP001596020"/>
    </source>
</evidence>
<dbReference type="Pfam" id="PF20258">
    <property type="entry name" value="tRNA_Me_trans_C"/>
    <property type="match status" value="1"/>
</dbReference>
<gene>
    <name evidence="12" type="primary">mnmA</name>
    <name evidence="12" type="synonym">trmU</name>
    <name evidence="12" type="ORF">ACFO3G_06750</name>
</gene>
<dbReference type="InterPro" id="IPR014729">
    <property type="entry name" value="Rossmann-like_a/b/a_fold"/>
</dbReference>
<dbReference type="InterPro" id="IPR004506">
    <property type="entry name" value="MnmA-like"/>
</dbReference>
<dbReference type="Proteomes" id="UP001596020">
    <property type="component" value="Unassembled WGS sequence"/>
</dbReference>
<dbReference type="Pfam" id="PF20259">
    <property type="entry name" value="tRNA_Me_trans_M"/>
    <property type="match status" value="1"/>
</dbReference>
<dbReference type="RefSeq" id="WP_380079219.1">
    <property type="nucleotide sequence ID" value="NZ_JBHSGO010000189.1"/>
</dbReference>
<dbReference type="GO" id="GO:0103016">
    <property type="term" value="F:tRNA-uridine 2-sulfurtransferase activity"/>
    <property type="evidence" value="ECO:0007669"/>
    <property type="project" value="UniProtKB-EC"/>
</dbReference>
<name>A0ABV9K8X4_9PORP</name>